<dbReference type="Proteomes" id="UP000823635">
    <property type="component" value="Unassembled WGS sequence"/>
</dbReference>
<dbReference type="InterPro" id="IPR014985">
    <property type="entry name" value="WbqC"/>
</dbReference>
<proteinExistence type="predicted"/>
<organism evidence="1 2">
    <name type="scientific">Candidatus Egerieousia excrementavium</name>
    <dbReference type="NCBI Taxonomy" id="2840778"/>
    <lineage>
        <taxon>Bacteria</taxon>
        <taxon>Pseudomonadati</taxon>
        <taxon>Bacteroidota</taxon>
        <taxon>Bacteroidia</taxon>
        <taxon>Bacteroidales</taxon>
        <taxon>Candidatus Egerieousia</taxon>
    </lineage>
</organism>
<evidence type="ECO:0000313" key="1">
    <source>
        <dbReference type="EMBL" id="MBO8429312.1"/>
    </source>
</evidence>
<reference evidence="1" key="1">
    <citation type="submission" date="2020-10" db="EMBL/GenBank/DDBJ databases">
        <authorList>
            <person name="Gilroy R."/>
        </authorList>
    </citation>
    <scope>NUCLEOTIDE SEQUENCE</scope>
    <source>
        <strain evidence="1">15467</strain>
    </source>
</reference>
<accession>A0A9D9DLL4</accession>
<sequence length="190" mass="22179">MANARQVMMERCETFQKQSYRTRCCIYGANGLLSLILPVKRDPTHSLPITETEIDYRTNWILQHERAMEAAYMTTPFFEYYRDDIYAILESRQRFLFSLNLSIIRLLAGLAGIRCDISFTEEYHRLPAGETLDLRDRINPKFRGESLLSELKIEKPYYQVFSHKQGFLSNLSMLDLLCNEGPNAISYLKA</sequence>
<reference evidence="1" key="2">
    <citation type="journal article" date="2021" name="PeerJ">
        <title>Extensive microbial diversity within the chicken gut microbiome revealed by metagenomics and culture.</title>
        <authorList>
            <person name="Gilroy R."/>
            <person name="Ravi A."/>
            <person name="Getino M."/>
            <person name="Pursley I."/>
            <person name="Horton D.L."/>
            <person name="Alikhan N.F."/>
            <person name="Baker D."/>
            <person name="Gharbi K."/>
            <person name="Hall N."/>
            <person name="Watson M."/>
            <person name="Adriaenssens E.M."/>
            <person name="Foster-Nyarko E."/>
            <person name="Jarju S."/>
            <person name="Secka A."/>
            <person name="Antonio M."/>
            <person name="Oren A."/>
            <person name="Chaudhuri R.R."/>
            <person name="La Ragione R."/>
            <person name="Hildebrand F."/>
            <person name="Pallen M.J."/>
        </authorList>
    </citation>
    <scope>NUCLEOTIDE SEQUENCE</scope>
    <source>
        <strain evidence="1">15467</strain>
    </source>
</reference>
<dbReference type="AlphaFoldDB" id="A0A9D9DLL4"/>
<comment type="caution">
    <text evidence="1">The sequence shown here is derived from an EMBL/GenBank/DDBJ whole genome shotgun (WGS) entry which is preliminary data.</text>
</comment>
<dbReference type="Pfam" id="PF08889">
    <property type="entry name" value="WbqC"/>
    <property type="match status" value="1"/>
</dbReference>
<name>A0A9D9DLL4_9BACT</name>
<evidence type="ECO:0000313" key="2">
    <source>
        <dbReference type="Proteomes" id="UP000823635"/>
    </source>
</evidence>
<protein>
    <submittedName>
        <fullName evidence="1">WbqC family protein</fullName>
    </submittedName>
</protein>
<dbReference type="EMBL" id="JADINB010000119">
    <property type="protein sequence ID" value="MBO8429312.1"/>
    <property type="molecule type" value="Genomic_DNA"/>
</dbReference>
<gene>
    <name evidence="1" type="ORF">IAC68_05225</name>
</gene>